<accession>A0A291B8W7</accession>
<proteinExistence type="predicted"/>
<keyword evidence="2" id="KW-1185">Reference proteome</keyword>
<dbReference type="EMBL" id="CP020660">
    <property type="protein sequence ID" value="ATF09423.1"/>
    <property type="molecule type" value="Genomic_DNA"/>
</dbReference>
<evidence type="ECO:0000313" key="2">
    <source>
        <dbReference type="Proteomes" id="UP000218160"/>
    </source>
</evidence>
<reference evidence="2" key="1">
    <citation type="submission" date="2017-04" db="EMBL/GenBank/DDBJ databases">
        <title>Genome evolution of the luminous symbionts of deep sea anglerfish.</title>
        <authorList>
            <person name="Hendry T.A."/>
        </authorList>
    </citation>
    <scope>NUCLEOTIDE SEQUENCE [LARGE SCALE GENOMIC DNA]</scope>
</reference>
<evidence type="ECO:0000313" key="1">
    <source>
        <dbReference type="EMBL" id="ATF09423.1"/>
    </source>
</evidence>
<dbReference type="Proteomes" id="UP000218160">
    <property type="component" value="Chromosome 1"/>
</dbReference>
<organism evidence="1 2">
    <name type="scientific">Candidatus Enterovibrio altilux</name>
    <dbReference type="NCBI Taxonomy" id="1927128"/>
    <lineage>
        <taxon>Bacteria</taxon>
        <taxon>Pseudomonadati</taxon>
        <taxon>Pseudomonadota</taxon>
        <taxon>Gammaproteobacteria</taxon>
        <taxon>Vibrionales</taxon>
        <taxon>Vibrionaceae</taxon>
        <taxon>Enterovibrio</taxon>
    </lineage>
</organism>
<protein>
    <submittedName>
        <fullName evidence="1">Uncharacterized protein</fullName>
    </submittedName>
</protein>
<sequence>MVRRVFSILLRDLQVFISSASNLFTCRCHVFTIHASVSKSK</sequence>
<dbReference type="KEGG" id="elux:BTN50_0916"/>
<gene>
    <name evidence="1" type="ORF">BTN50_0916</name>
</gene>
<dbReference type="AlphaFoldDB" id="A0A291B8W7"/>
<name>A0A291B8W7_9GAMM</name>